<reference evidence="2 3" key="3">
    <citation type="journal article" date="2017" name="Mol. Plant Pathol.">
        <title>A gapless genome sequence of the fungus Botrytis cinerea.</title>
        <authorList>
            <person name="Van Kan J.A."/>
            <person name="Stassen J.H."/>
            <person name="Mosbach A."/>
            <person name="Van Der Lee T.A."/>
            <person name="Faino L."/>
            <person name="Farmer A.D."/>
            <person name="Papasotiriou D.G."/>
            <person name="Zhou S."/>
            <person name="Seidl M.F."/>
            <person name="Cottam E."/>
            <person name="Edel D."/>
            <person name="Hahn M."/>
            <person name="Schwartz D.C."/>
            <person name="Dietrich R.A."/>
            <person name="Widdison S."/>
            <person name="Scalliet G."/>
        </authorList>
    </citation>
    <scope>NUCLEOTIDE SEQUENCE [LARGE SCALE GENOMIC DNA]</scope>
    <source>
        <strain evidence="2 3">B05.10</strain>
    </source>
</reference>
<dbReference type="RefSeq" id="XP_024548414.1">
    <property type="nucleotide sequence ID" value="XM_024692635.1"/>
</dbReference>
<dbReference type="KEGG" id="bfu:BCIN_04g04960"/>
<reference evidence="2" key="4">
    <citation type="submission" date="2017-12" db="EMBL/GenBank/DDBJ databases">
        <authorList>
            <person name="van Kan J."/>
        </authorList>
    </citation>
    <scope>NUCLEOTIDE SEQUENCE</scope>
    <source>
        <strain evidence="2">B05.10</strain>
    </source>
</reference>
<organism evidence="2 3">
    <name type="scientific">Botryotinia fuckeliana (strain B05.10)</name>
    <name type="common">Noble rot fungus</name>
    <name type="synonym">Botrytis cinerea</name>
    <dbReference type="NCBI Taxonomy" id="332648"/>
    <lineage>
        <taxon>Eukaryota</taxon>
        <taxon>Fungi</taxon>
        <taxon>Dikarya</taxon>
        <taxon>Ascomycota</taxon>
        <taxon>Pezizomycotina</taxon>
        <taxon>Leotiomycetes</taxon>
        <taxon>Helotiales</taxon>
        <taxon>Sclerotiniaceae</taxon>
        <taxon>Botrytis</taxon>
    </lineage>
</organism>
<reference evidence="2 3" key="2">
    <citation type="journal article" date="2012" name="Eukaryot. Cell">
        <title>Genome update of Botrytis cinerea strains B05.10 and T4.</title>
        <authorList>
            <person name="Staats M."/>
            <person name="van Kan J.A."/>
        </authorList>
    </citation>
    <scope>NUCLEOTIDE SEQUENCE [LARGE SCALE GENOMIC DNA]</scope>
    <source>
        <strain evidence="2 3">B05.10</strain>
    </source>
</reference>
<evidence type="ECO:0000313" key="2">
    <source>
        <dbReference type="EMBL" id="ATZ49334.1"/>
    </source>
</evidence>
<dbReference type="OrthoDB" id="3478584at2759"/>
<proteinExistence type="predicted"/>
<reference evidence="2 3" key="1">
    <citation type="journal article" date="2011" name="PLoS Genet.">
        <title>Genomic analysis of the necrotrophic fungal pathogens Sclerotinia sclerotiorum and Botrytis cinerea.</title>
        <authorList>
            <person name="Amselem J."/>
            <person name="Cuomo C.A."/>
            <person name="van Kan J.A."/>
            <person name="Viaud M."/>
            <person name="Benito E.P."/>
            <person name="Couloux A."/>
            <person name="Coutinho P.M."/>
            <person name="de Vries R.P."/>
            <person name="Dyer P.S."/>
            <person name="Fillinger S."/>
            <person name="Fournier E."/>
            <person name="Gout L."/>
            <person name="Hahn M."/>
            <person name="Kohn L."/>
            <person name="Lapalu N."/>
            <person name="Plummer K.M."/>
            <person name="Pradier J.M."/>
            <person name="Quevillon E."/>
            <person name="Sharon A."/>
            <person name="Simon A."/>
            <person name="ten Have A."/>
            <person name="Tudzynski B."/>
            <person name="Tudzynski P."/>
            <person name="Wincker P."/>
            <person name="Andrew M."/>
            <person name="Anthouard V."/>
            <person name="Beever R.E."/>
            <person name="Beffa R."/>
            <person name="Benoit I."/>
            <person name="Bouzid O."/>
            <person name="Brault B."/>
            <person name="Chen Z."/>
            <person name="Choquer M."/>
            <person name="Collemare J."/>
            <person name="Cotton P."/>
            <person name="Danchin E.G."/>
            <person name="Da Silva C."/>
            <person name="Gautier A."/>
            <person name="Giraud C."/>
            <person name="Giraud T."/>
            <person name="Gonzalez C."/>
            <person name="Grossetete S."/>
            <person name="Guldener U."/>
            <person name="Henrissat B."/>
            <person name="Howlett B.J."/>
            <person name="Kodira C."/>
            <person name="Kretschmer M."/>
            <person name="Lappartient A."/>
            <person name="Leroch M."/>
            <person name="Levis C."/>
            <person name="Mauceli E."/>
            <person name="Neuveglise C."/>
            <person name="Oeser B."/>
            <person name="Pearson M."/>
            <person name="Poulain J."/>
            <person name="Poussereau N."/>
            <person name="Quesneville H."/>
            <person name="Rascle C."/>
            <person name="Schumacher J."/>
            <person name="Segurens B."/>
            <person name="Sexton A."/>
            <person name="Silva E."/>
            <person name="Sirven C."/>
            <person name="Soanes D.M."/>
            <person name="Talbot N.J."/>
            <person name="Templeton M."/>
            <person name="Yandava C."/>
            <person name="Yarden O."/>
            <person name="Zeng Q."/>
            <person name="Rollins J.A."/>
            <person name="Lebrun M.H."/>
            <person name="Dickman M."/>
        </authorList>
    </citation>
    <scope>NUCLEOTIDE SEQUENCE [LARGE SCALE GENOMIC DNA]</scope>
    <source>
        <strain evidence="2 3">B05.10</strain>
    </source>
</reference>
<dbReference type="EMBL" id="CP009808">
    <property type="protein sequence ID" value="ATZ49334.1"/>
    <property type="molecule type" value="Genomic_DNA"/>
</dbReference>
<name>A0A384JGB2_BOTFB</name>
<dbReference type="EMBL" id="CP009808">
    <property type="protein sequence ID" value="ATZ49335.1"/>
    <property type="molecule type" value="Genomic_DNA"/>
</dbReference>
<evidence type="ECO:0000256" key="1">
    <source>
        <dbReference type="SAM" id="MobiDB-lite"/>
    </source>
</evidence>
<dbReference type="AlphaFoldDB" id="A0A384JGB2"/>
<protein>
    <submittedName>
        <fullName evidence="2">Uncharacterized protein</fullName>
    </submittedName>
</protein>
<dbReference type="VEuPathDB" id="FungiDB:Bcin04g04960"/>
<evidence type="ECO:0000313" key="3">
    <source>
        <dbReference type="Proteomes" id="UP000001798"/>
    </source>
</evidence>
<feature type="region of interest" description="Disordered" evidence="1">
    <location>
        <begin position="101"/>
        <end position="140"/>
    </location>
</feature>
<feature type="region of interest" description="Disordered" evidence="1">
    <location>
        <begin position="13"/>
        <end position="48"/>
    </location>
</feature>
<accession>A0A384JGB2</accession>
<gene>
    <name evidence="2" type="ORF">BCIN_04g04960</name>
</gene>
<dbReference type="GeneID" id="5438239"/>
<sequence length="185" mass="20969">MSSLLTTLFRRSHSNYHPNSSSASISTPSQMGSCLSLSSGPSPENTTFTSTAFGRSAYVQIEKQDEVKRSLLVNEEDYYSDEEDVGFMDVPPRKYRLNRGKLQMQEHRRTGSNDPSQDDCLLNKALPPSPEEGDEPPFEGMIKVWSSEGEGRWMWPRGMGVPVVVSDDYRKWREQRDERVGGLRS</sequence>
<keyword evidence="3" id="KW-1185">Reference proteome</keyword>
<dbReference type="RefSeq" id="XP_024548413.1">
    <property type="nucleotide sequence ID" value="XM_024692634.1"/>
</dbReference>
<dbReference type="Proteomes" id="UP000001798">
    <property type="component" value="Chromosome 4"/>
</dbReference>
<feature type="compositionally biased region" description="Low complexity" evidence="1">
    <location>
        <begin position="20"/>
        <end position="43"/>
    </location>
</feature>